<dbReference type="AlphaFoldDB" id="A0A1X7IUB9"/>
<dbReference type="Proteomes" id="UP000193309">
    <property type="component" value="Unassembled WGS sequence"/>
</dbReference>
<dbReference type="GO" id="GO:0003700">
    <property type="term" value="F:DNA-binding transcription factor activity"/>
    <property type="evidence" value="ECO:0007669"/>
    <property type="project" value="InterPro"/>
</dbReference>
<organism evidence="4 5">
    <name type="scientific">Corynebacterium pollutisoli</name>
    <dbReference type="NCBI Taxonomy" id="1610489"/>
    <lineage>
        <taxon>Bacteria</taxon>
        <taxon>Bacillati</taxon>
        <taxon>Actinomycetota</taxon>
        <taxon>Actinomycetes</taxon>
        <taxon>Mycobacteriales</taxon>
        <taxon>Corynebacteriaceae</taxon>
        <taxon>Corynebacterium</taxon>
    </lineage>
</organism>
<dbReference type="Gene3D" id="1.10.1660.10">
    <property type="match status" value="1"/>
</dbReference>
<proteinExistence type="predicted"/>
<feature type="domain" description="HTH merR-type" evidence="3">
    <location>
        <begin position="1"/>
        <end position="67"/>
    </location>
</feature>
<keyword evidence="1 4" id="KW-0238">DNA-binding</keyword>
<dbReference type="InterPro" id="IPR047057">
    <property type="entry name" value="MerR_fam"/>
</dbReference>
<protein>
    <submittedName>
        <fullName evidence="4">DNA-binding transcriptional regulator, MerR family</fullName>
    </submittedName>
</protein>
<name>A0A1X7IUB9_9CORY</name>
<dbReference type="Pfam" id="PF13411">
    <property type="entry name" value="MerR_1"/>
    <property type="match status" value="1"/>
</dbReference>
<dbReference type="PANTHER" id="PTHR30204">
    <property type="entry name" value="REDOX-CYCLING DRUG-SENSING TRANSCRIPTIONAL ACTIVATOR SOXR"/>
    <property type="match status" value="1"/>
</dbReference>
<dbReference type="PANTHER" id="PTHR30204:SF93">
    <property type="entry name" value="HTH MERR-TYPE DOMAIN-CONTAINING PROTEIN"/>
    <property type="match status" value="1"/>
</dbReference>
<evidence type="ECO:0000313" key="5">
    <source>
        <dbReference type="Proteomes" id="UP000193309"/>
    </source>
</evidence>
<dbReference type="InterPro" id="IPR009061">
    <property type="entry name" value="DNA-bd_dom_put_sf"/>
</dbReference>
<dbReference type="EMBL" id="FXAR01000002">
    <property type="protein sequence ID" value="SMG18430.1"/>
    <property type="molecule type" value="Genomic_DNA"/>
</dbReference>
<sequence length="271" mass="31404">MRIKELADLVGTTPRAIRHYHHEGLLDVPDNSGVRNYTLDHAVRLVRIRHLTESGLSLATIRELVHDPDLSLEDEIRLAEDAIDEQIAELHRQKARLLELREQRVTDDVPLPYTVPERLASFYGQVSPRLNAEALPYFEKERQAMEVALRIPFASRLVDDWLRDITPERIDATVDIYHLFARLPHMDPEEARVEFDHHMTRLHSVFGPDWGIHQRDWRGVVRPVLMAPGVVTLLTSAYQHPNQKEFIRLFLEQAVELFENNVSRETRGVAS</sequence>
<dbReference type="InterPro" id="IPR000551">
    <property type="entry name" value="MerR-type_HTH_dom"/>
</dbReference>
<keyword evidence="2" id="KW-0175">Coiled coil</keyword>
<keyword evidence="5" id="KW-1185">Reference proteome</keyword>
<gene>
    <name evidence="4" type="ORF">SAMN06295981_0949</name>
</gene>
<dbReference type="CDD" id="cd00592">
    <property type="entry name" value="HTH_MerR-like"/>
    <property type="match status" value="1"/>
</dbReference>
<evidence type="ECO:0000259" key="3">
    <source>
        <dbReference type="PROSITE" id="PS50937"/>
    </source>
</evidence>
<evidence type="ECO:0000256" key="1">
    <source>
        <dbReference type="ARBA" id="ARBA00023125"/>
    </source>
</evidence>
<dbReference type="PROSITE" id="PS50937">
    <property type="entry name" value="HTH_MERR_2"/>
    <property type="match status" value="1"/>
</dbReference>
<dbReference type="GO" id="GO:0003677">
    <property type="term" value="F:DNA binding"/>
    <property type="evidence" value="ECO:0007669"/>
    <property type="project" value="UniProtKB-KW"/>
</dbReference>
<dbReference type="SUPFAM" id="SSF46955">
    <property type="entry name" value="Putative DNA-binding domain"/>
    <property type="match status" value="1"/>
</dbReference>
<dbReference type="RefSeq" id="WP_085549083.1">
    <property type="nucleotide sequence ID" value="NZ_FXAR01000002.1"/>
</dbReference>
<reference evidence="5" key="1">
    <citation type="submission" date="2017-04" db="EMBL/GenBank/DDBJ databases">
        <authorList>
            <person name="Varghese N."/>
            <person name="Submissions S."/>
        </authorList>
    </citation>
    <scope>NUCLEOTIDE SEQUENCE [LARGE SCALE GENOMIC DNA]</scope>
    <source>
        <strain evidence="5">VDS</strain>
    </source>
</reference>
<evidence type="ECO:0000313" key="4">
    <source>
        <dbReference type="EMBL" id="SMG18430.1"/>
    </source>
</evidence>
<dbReference type="STRING" id="1610489.SAMN06295981_0949"/>
<feature type="coiled-coil region" evidence="2">
    <location>
        <begin position="76"/>
        <end position="103"/>
    </location>
</feature>
<evidence type="ECO:0000256" key="2">
    <source>
        <dbReference type="SAM" id="Coils"/>
    </source>
</evidence>
<accession>A0A1X7IUB9</accession>
<dbReference type="SMART" id="SM00422">
    <property type="entry name" value="HTH_MERR"/>
    <property type="match status" value="1"/>
</dbReference>
<dbReference type="OrthoDB" id="4569196at2"/>